<sequence>MQRSILSSYTFDSGHFFVALRKLGGRPFSSCAARHEQNHGQGRASGEGIASTRIHILGIGSIGKLIAHSLKGIPSSPPVTLVLHKPYLADLWERQGQKIVIKTGRDRHAKTGFEVELVGRMTQPRSSRTIHHLVVTTKAHATIPAIAAVRDRLRPESTILLLQSGMGLLEEINEKLFPDPETRPNYMLGAITHVVFPLGAFQAVHTGFGTTALCMLSKGPSTEHWAPASRYLMSTLTRIPVLAAVGFPELNLKQLQLERLAVNAVIYPLTVMFNCYNGDLLHNFAISNVMHLLISEISLILRSLPELRGLPNVNNRFSPNRLRELVLAVASTMSQNVSSMLRDVKAGRETEIDYINGYIAKRARELGLECGMNDMVIQMVKGKQQLLARQREDYVAFQ</sequence>
<evidence type="ECO:0000256" key="4">
    <source>
        <dbReference type="ARBA" id="ARBA00023002"/>
    </source>
</evidence>
<dbReference type="EC" id="1.1.1.169" evidence="2"/>
<evidence type="ECO:0000259" key="7">
    <source>
        <dbReference type="Pfam" id="PF08546"/>
    </source>
</evidence>
<dbReference type="NCBIfam" id="TIGR00745">
    <property type="entry name" value="apbA_panE"/>
    <property type="match status" value="1"/>
</dbReference>
<dbReference type="Gene3D" id="1.10.1040.10">
    <property type="entry name" value="N-(1-d-carboxylethyl)-l-norvaline Dehydrogenase, domain 2"/>
    <property type="match status" value="1"/>
</dbReference>
<dbReference type="Gene3D" id="3.40.50.720">
    <property type="entry name" value="NAD(P)-binding Rossmann-like Domain"/>
    <property type="match status" value="1"/>
</dbReference>
<keyword evidence="3" id="KW-0521">NADP</keyword>
<dbReference type="Proteomes" id="UP000750711">
    <property type="component" value="Unassembled WGS sequence"/>
</dbReference>
<dbReference type="InterPro" id="IPR013328">
    <property type="entry name" value="6PGD_dom2"/>
</dbReference>
<dbReference type="InterPro" id="IPR050838">
    <property type="entry name" value="Ketopantoate_reductase"/>
</dbReference>
<dbReference type="EMBL" id="JAGHQM010000127">
    <property type="protein sequence ID" value="KAH0565184.1"/>
    <property type="molecule type" value="Genomic_DNA"/>
</dbReference>
<organism evidence="8 9">
    <name type="scientific">Trichoglossum hirsutum</name>
    <dbReference type="NCBI Taxonomy" id="265104"/>
    <lineage>
        <taxon>Eukaryota</taxon>
        <taxon>Fungi</taxon>
        <taxon>Dikarya</taxon>
        <taxon>Ascomycota</taxon>
        <taxon>Pezizomycotina</taxon>
        <taxon>Geoglossomycetes</taxon>
        <taxon>Geoglossales</taxon>
        <taxon>Geoglossaceae</taxon>
        <taxon>Trichoglossum</taxon>
    </lineage>
</organism>
<evidence type="ECO:0000256" key="5">
    <source>
        <dbReference type="ARBA" id="ARBA00032024"/>
    </source>
</evidence>
<name>A0A9P8LGV6_9PEZI</name>
<feature type="domain" description="Ketopantoate reductase C-terminal" evidence="7">
    <location>
        <begin position="251"/>
        <end position="384"/>
    </location>
</feature>
<evidence type="ECO:0000256" key="1">
    <source>
        <dbReference type="ARBA" id="ARBA00007870"/>
    </source>
</evidence>
<keyword evidence="4" id="KW-0560">Oxidoreductase</keyword>
<dbReference type="GO" id="GO:0015940">
    <property type="term" value="P:pantothenate biosynthetic process"/>
    <property type="evidence" value="ECO:0007669"/>
    <property type="project" value="InterPro"/>
</dbReference>
<gene>
    <name evidence="8" type="ORF">GP486_001430</name>
</gene>
<protein>
    <recommendedName>
        <fullName evidence="2">2-dehydropantoate 2-reductase</fullName>
        <ecNumber evidence="2">1.1.1.169</ecNumber>
    </recommendedName>
    <alternativeName>
        <fullName evidence="5">Ketopantoate reductase</fullName>
    </alternativeName>
</protein>
<evidence type="ECO:0000259" key="6">
    <source>
        <dbReference type="Pfam" id="PF02558"/>
    </source>
</evidence>
<dbReference type="InterPro" id="IPR008927">
    <property type="entry name" value="6-PGluconate_DH-like_C_sf"/>
</dbReference>
<evidence type="ECO:0000313" key="9">
    <source>
        <dbReference type="Proteomes" id="UP000750711"/>
    </source>
</evidence>
<comment type="caution">
    <text evidence="8">The sequence shown here is derived from an EMBL/GenBank/DDBJ whole genome shotgun (WGS) entry which is preliminary data.</text>
</comment>
<dbReference type="InterPro" id="IPR036291">
    <property type="entry name" value="NAD(P)-bd_dom_sf"/>
</dbReference>
<dbReference type="InterPro" id="IPR013752">
    <property type="entry name" value="KPA_reductase"/>
</dbReference>
<reference evidence="8" key="1">
    <citation type="submission" date="2021-03" db="EMBL/GenBank/DDBJ databases">
        <title>Comparative genomics and phylogenomic investigation of the class Geoglossomycetes provide insights into ecological specialization and systematics.</title>
        <authorList>
            <person name="Melie T."/>
            <person name="Pirro S."/>
            <person name="Miller A.N."/>
            <person name="Quandt A."/>
        </authorList>
    </citation>
    <scope>NUCLEOTIDE SEQUENCE</scope>
    <source>
        <strain evidence="8">CAQ_001_2017</strain>
    </source>
</reference>
<dbReference type="SUPFAM" id="SSF48179">
    <property type="entry name" value="6-phosphogluconate dehydrogenase C-terminal domain-like"/>
    <property type="match status" value="1"/>
</dbReference>
<dbReference type="GO" id="GO:0005739">
    <property type="term" value="C:mitochondrion"/>
    <property type="evidence" value="ECO:0007669"/>
    <property type="project" value="TreeGrafter"/>
</dbReference>
<dbReference type="InterPro" id="IPR013332">
    <property type="entry name" value="KPR_N"/>
</dbReference>
<proteinExistence type="inferred from homology"/>
<dbReference type="AlphaFoldDB" id="A0A9P8LGV6"/>
<evidence type="ECO:0000256" key="2">
    <source>
        <dbReference type="ARBA" id="ARBA00013014"/>
    </source>
</evidence>
<accession>A0A9P8LGV6</accession>
<dbReference type="GO" id="GO:0008677">
    <property type="term" value="F:2-dehydropantoate 2-reductase activity"/>
    <property type="evidence" value="ECO:0007669"/>
    <property type="project" value="UniProtKB-EC"/>
</dbReference>
<keyword evidence="9" id="KW-1185">Reference proteome</keyword>
<dbReference type="Pfam" id="PF02558">
    <property type="entry name" value="ApbA"/>
    <property type="match status" value="1"/>
</dbReference>
<feature type="domain" description="Ketopantoate reductase N-terminal" evidence="6">
    <location>
        <begin position="54"/>
        <end position="213"/>
    </location>
</feature>
<dbReference type="PANTHER" id="PTHR43765:SF2">
    <property type="entry name" value="2-DEHYDROPANTOATE 2-REDUCTASE"/>
    <property type="match status" value="1"/>
</dbReference>
<comment type="similarity">
    <text evidence="1">Belongs to the ketopantoate reductase family.</text>
</comment>
<dbReference type="SUPFAM" id="SSF51735">
    <property type="entry name" value="NAD(P)-binding Rossmann-fold domains"/>
    <property type="match status" value="1"/>
</dbReference>
<dbReference type="Pfam" id="PF08546">
    <property type="entry name" value="ApbA_C"/>
    <property type="match status" value="1"/>
</dbReference>
<dbReference type="InterPro" id="IPR003710">
    <property type="entry name" value="ApbA"/>
</dbReference>
<dbReference type="PANTHER" id="PTHR43765">
    <property type="entry name" value="2-DEHYDROPANTOATE 2-REDUCTASE-RELATED"/>
    <property type="match status" value="1"/>
</dbReference>
<evidence type="ECO:0000256" key="3">
    <source>
        <dbReference type="ARBA" id="ARBA00022857"/>
    </source>
</evidence>
<dbReference type="GO" id="GO:0050661">
    <property type="term" value="F:NADP binding"/>
    <property type="evidence" value="ECO:0007669"/>
    <property type="project" value="TreeGrafter"/>
</dbReference>
<evidence type="ECO:0000313" key="8">
    <source>
        <dbReference type="EMBL" id="KAH0565184.1"/>
    </source>
</evidence>